<gene>
    <name evidence="1" type="ORF">HPBE_LOCUS18949</name>
</gene>
<dbReference type="GO" id="GO:0016423">
    <property type="term" value="F:tRNA (guanine) methyltransferase activity"/>
    <property type="evidence" value="ECO:0007669"/>
    <property type="project" value="TreeGrafter"/>
</dbReference>
<dbReference type="GO" id="GO:0030488">
    <property type="term" value="P:tRNA methylation"/>
    <property type="evidence" value="ECO:0007669"/>
    <property type="project" value="TreeGrafter"/>
</dbReference>
<dbReference type="OrthoDB" id="241340at2759"/>
<proteinExistence type="predicted"/>
<dbReference type="PANTHER" id="PTHR12029:SF11">
    <property type="entry name" value="METHYLTRANSFERASE TARBP1-RELATED"/>
    <property type="match status" value="1"/>
</dbReference>
<sequence>MLFYNNFKDRGSPNPASAFFCICRTYGICKGLEFFVVLERLLTVALQHNDDFHSFRLFEVVQRARFNGICLAIHLSKKCSLFGCRLVEHLIAETNILNKSSSRFDVPDCPLLTSVADLLVYHLCGHVLDFDLVFSSCVDWIVDPCQQFSIKLILEWLLVRLAARLPHLKQRLIGLERVFASKRIGSVSSWINMIMLMARMEPDKAACDKFVEIILPWATAQNFAVRCTAIAALRLIFSTIPDVDRTSGKLLRKIVEFDGEPSGNSQRIIENLQVDFYFGHLHPVEHFDLQTILFEFPTRTGLPSEETISVDMLNFNTTAISTTNDDKEFLSAPSLVYSALSKSNSCAPQINDDETSVEVSECGGDSVRTIVRKKLNMYPYRIQRVRMLTERMKAQRLRICKNLLKRFANCTHQAIVFF</sequence>
<dbReference type="EMBL" id="UZAH01031030">
    <property type="protein sequence ID" value="VDP13490.1"/>
    <property type="molecule type" value="Genomic_DNA"/>
</dbReference>
<dbReference type="AlphaFoldDB" id="A0A3P8B885"/>
<protein>
    <submittedName>
        <fullName evidence="1">Uncharacterized protein</fullName>
    </submittedName>
</protein>
<dbReference type="InterPro" id="IPR045330">
    <property type="entry name" value="TRM3/TARBP1"/>
</dbReference>
<name>A0A3P8B885_HELPZ</name>
<reference evidence="1" key="1">
    <citation type="submission" date="2018-11" db="EMBL/GenBank/DDBJ databases">
        <authorList>
            <consortium name="Pathogen Informatics"/>
        </authorList>
    </citation>
    <scope>NUCLEOTIDE SEQUENCE [LARGE SCALE GENOMIC DNA]</scope>
</reference>
<organism evidence="1">
    <name type="scientific">Heligmosomoides polygyrus</name>
    <name type="common">Parasitic roundworm</name>
    <dbReference type="NCBI Taxonomy" id="6339"/>
    <lineage>
        <taxon>Eukaryota</taxon>
        <taxon>Metazoa</taxon>
        <taxon>Ecdysozoa</taxon>
        <taxon>Nematoda</taxon>
        <taxon>Chromadorea</taxon>
        <taxon>Rhabditida</taxon>
        <taxon>Rhabditina</taxon>
        <taxon>Rhabditomorpha</taxon>
        <taxon>Strongyloidea</taxon>
        <taxon>Heligmosomidae</taxon>
        <taxon>Heligmosomoides</taxon>
    </lineage>
</organism>
<evidence type="ECO:0000313" key="1">
    <source>
        <dbReference type="EMBL" id="VDP13490.1"/>
    </source>
</evidence>
<accession>A0A3P8B885</accession>
<dbReference type="PANTHER" id="PTHR12029">
    <property type="entry name" value="RNA METHYLTRANSFERASE"/>
    <property type="match status" value="1"/>
</dbReference>